<evidence type="ECO:0000256" key="1">
    <source>
        <dbReference type="SAM" id="MobiDB-lite"/>
    </source>
</evidence>
<dbReference type="PANTHER" id="PTHR21644">
    <property type="entry name" value="AT02555P-RELATED"/>
    <property type="match status" value="1"/>
</dbReference>
<feature type="region of interest" description="Disordered" evidence="1">
    <location>
        <begin position="1"/>
        <end position="33"/>
    </location>
</feature>
<name>A0A6P4IUA5_DROKI</name>
<feature type="compositionally biased region" description="Polar residues" evidence="1">
    <location>
        <begin position="65"/>
        <end position="78"/>
    </location>
</feature>
<proteinExistence type="predicted"/>
<reference evidence="3" key="2">
    <citation type="submission" date="2025-08" db="UniProtKB">
        <authorList>
            <consortium name="RefSeq"/>
        </authorList>
    </citation>
    <scope>IDENTIFICATION</scope>
    <source>
        <strain evidence="3">14028-0561.14</strain>
        <tissue evidence="3">Whole fly</tissue>
    </source>
</reference>
<feature type="region of interest" description="Disordered" evidence="1">
    <location>
        <begin position="47"/>
        <end position="78"/>
    </location>
</feature>
<accession>A0A6P4IUA5</accession>
<sequence length="308" mass="34518">MFDVTKYFPRSIDSEHPSQSGASEPTPPDNPITHEMVHNLTDDALNIDAEDVPDDPTGSIRSLCPTEQESPRSSSSAPQLMIIYEDGDINSALHFLIESAHNPFKPNIVAMVLVEEKLREEIVRRILPKLQPLNEVVTEHPSFLESLEKAKALNLELIKAADTDMAPLQSSPVFVCECTHADLGSYPTGVTTFHTFRNNLEAIEICHREALTFDSVSVWNESLDSCYEIVVALDCSHFFLNCIHVPLLPISKQLSTRQNYVAVVNGYHFETLHIYSQFKSIVFPIGELNWPSLDSEEAKPSPIFFLNP</sequence>
<dbReference type="GeneID" id="108081852"/>
<reference evidence="2" key="1">
    <citation type="submission" date="2025-05" db="UniProtKB">
        <authorList>
            <consortium name="RefSeq"/>
        </authorList>
    </citation>
    <scope>NUCLEOTIDE SEQUENCE [LARGE SCALE GENOMIC DNA]</scope>
    <source>
        <strain evidence="2">14028-0561.14</strain>
    </source>
</reference>
<evidence type="ECO:0000313" key="3">
    <source>
        <dbReference type="RefSeq" id="XP_017032582.1"/>
    </source>
</evidence>
<dbReference type="OMA" id="IESAHNP"/>
<dbReference type="Proteomes" id="UP001652661">
    <property type="component" value="Chromosome 2R"/>
</dbReference>
<dbReference type="InterPro" id="IPR009961">
    <property type="entry name" value="DUF1487"/>
</dbReference>
<dbReference type="OrthoDB" id="310895at2759"/>
<dbReference type="PANTHER" id="PTHR21644:SF0">
    <property type="entry name" value="AT02555P-RELATED"/>
    <property type="match status" value="1"/>
</dbReference>
<dbReference type="RefSeq" id="XP_017032582.1">
    <property type="nucleotide sequence ID" value="XM_017177093.3"/>
</dbReference>
<keyword evidence="2" id="KW-1185">Reference proteome</keyword>
<evidence type="ECO:0000313" key="2">
    <source>
        <dbReference type="Proteomes" id="UP001652661"/>
    </source>
</evidence>
<dbReference type="AlphaFoldDB" id="A0A6P4IUA5"/>
<gene>
    <name evidence="3" type="primary">LOC108081852</name>
</gene>
<organism evidence="2 3">
    <name type="scientific">Drosophila kikkawai</name>
    <name type="common">Fruit fly</name>
    <dbReference type="NCBI Taxonomy" id="30033"/>
    <lineage>
        <taxon>Eukaryota</taxon>
        <taxon>Metazoa</taxon>
        <taxon>Ecdysozoa</taxon>
        <taxon>Arthropoda</taxon>
        <taxon>Hexapoda</taxon>
        <taxon>Insecta</taxon>
        <taxon>Pterygota</taxon>
        <taxon>Neoptera</taxon>
        <taxon>Endopterygota</taxon>
        <taxon>Diptera</taxon>
        <taxon>Brachycera</taxon>
        <taxon>Muscomorpha</taxon>
        <taxon>Ephydroidea</taxon>
        <taxon>Drosophilidae</taxon>
        <taxon>Drosophila</taxon>
        <taxon>Sophophora</taxon>
    </lineage>
</organism>
<dbReference type="Pfam" id="PF07368">
    <property type="entry name" value="DUF1487"/>
    <property type="match status" value="1"/>
</dbReference>
<protein>
    <submittedName>
        <fullName evidence="3">Uncharacterized protein</fullName>
    </submittedName>
</protein>